<dbReference type="Pfam" id="PF02518">
    <property type="entry name" value="HATPase_c"/>
    <property type="match status" value="1"/>
</dbReference>
<dbReference type="PANTHER" id="PTHR24421:SF60">
    <property type="entry name" value="SENSOR HISTIDINE KINASE COMP"/>
    <property type="match status" value="1"/>
</dbReference>
<keyword evidence="11" id="KW-1185">Reference proteome</keyword>
<dbReference type="OrthoDB" id="9781904at2"/>
<dbReference type="SUPFAM" id="SSF55874">
    <property type="entry name" value="ATPase domain of HSP90 chaperone/DNA topoisomerase II/histidine kinase"/>
    <property type="match status" value="1"/>
</dbReference>
<evidence type="ECO:0000256" key="6">
    <source>
        <dbReference type="ARBA" id="ARBA00022840"/>
    </source>
</evidence>
<keyword evidence="5" id="KW-0418">Kinase</keyword>
<dbReference type="CDD" id="cd16917">
    <property type="entry name" value="HATPase_UhpB-NarQ-NarX-like"/>
    <property type="match status" value="1"/>
</dbReference>
<feature type="transmembrane region" description="Helical" evidence="8">
    <location>
        <begin position="235"/>
        <end position="262"/>
    </location>
</feature>
<name>A0A419SRM9_9BACL</name>
<feature type="transmembrane region" description="Helical" evidence="8">
    <location>
        <begin position="176"/>
        <end position="197"/>
    </location>
</feature>
<keyword evidence="7" id="KW-0902">Two-component regulatory system</keyword>
<evidence type="ECO:0000256" key="4">
    <source>
        <dbReference type="ARBA" id="ARBA00022741"/>
    </source>
</evidence>
<dbReference type="EMBL" id="MCHY01000001">
    <property type="protein sequence ID" value="RKD27103.1"/>
    <property type="molecule type" value="Genomic_DNA"/>
</dbReference>
<evidence type="ECO:0000256" key="2">
    <source>
        <dbReference type="ARBA" id="ARBA00012438"/>
    </source>
</evidence>
<dbReference type="InterPro" id="IPR003594">
    <property type="entry name" value="HATPase_dom"/>
</dbReference>
<organism evidence="10 11">
    <name type="scientific">Ammoniphilus oxalaticus</name>
    <dbReference type="NCBI Taxonomy" id="66863"/>
    <lineage>
        <taxon>Bacteria</taxon>
        <taxon>Bacillati</taxon>
        <taxon>Bacillota</taxon>
        <taxon>Bacilli</taxon>
        <taxon>Bacillales</taxon>
        <taxon>Paenibacillaceae</taxon>
        <taxon>Aneurinibacillus group</taxon>
        <taxon>Ammoniphilus</taxon>
    </lineage>
</organism>
<evidence type="ECO:0000313" key="11">
    <source>
        <dbReference type="Proteomes" id="UP000284219"/>
    </source>
</evidence>
<evidence type="ECO:0000256" key="5">
    <source>
        <dbReference type="ARBA" id="ARBA00022777"/>
    </source>
</evidence>
<dbReference type="GO" id="GO:0046983">
    <property type="term" value="F:protein dimerization activity"/>
    <property type="evidence" value="ECO:0007669"/>
    <property type="project" value="InterPro"/>
</dbReference>
<keyword evidence="6" id="KW-0067">ATP-binding</keyword>
<feature type="transmembrane region" description="Helical" evidence="8">
    <location>
        <begin position="342"/>
        <end position="362"/>
    </location>
</feature>
<dbReference type="InterPro" id="IPR005467">
    <property type="entry name" value="His_kinase_dom"/>
</dbReference>
<keyword evidence="8" id="KW-0812">Transmembrane</keyword>
<gene>
    <name evidence="10" type="ORF">BEP19_00590</name>
</gene>
<dbReference type="Gene3D" id="3.30.565.10">
    <property type="entry name" value="Histidine kinase-like ATPase, C-terminal domain"/>
    <property type="match status" value="1"/>
</dbReference>
<dbReference type="Proteomes" id="UP000284219">
    <property type="component" value="Unassembled WGS sequence"/>
</dbReference>
<dbReference type="SMART" id="SM00387">
    <property type="entry name" value="HATPase_c"/>
    <property type="match status" value="1"/>
</dbReference>
<dbReference type="AlphaFoldDB" id="A0A419SRM9"/>
<keyword evidence="8" id="KW-0472">Membrane</keyword>
<dbReference type="RefSeq" id="WP_120187925.1">
    <property type="nucleotide sequence ID" value="NZ_MCHY01000001.1"/>
</dbReference>
<evidence type="ECO:0000256" key="3">
    <source>
        <dbReference type="ARBA" id="ARBA00022679"/>
    </source>
</evidence>
<comment type="caution">
    <text evidence="10">The sequence shown here is derived from an EMBL/GenBank/DDBJ whole genome shotgun (WGS) entry which is preliminary data.</text>
</comment>
<evidence type="ECO:0000256" key="1">
    <source>
        <dbReference type="ARBA" id="ARBA00000085"/>
    </source>
</evidence>
<dbReference type="InterPro" id="IPR036890">
    <property type="entry name" value="HATPase_C_sf"/>
</dbReference>
<proteinExistence type="predicted"/>
<accession>A0A419SRM9</accession>
<sequence>MKSVKSHHLFLFLLFSVVIVSSYLIIVTLKTPFIGLEVGRNTLNEWEITHVTEISWAQEKGIAVGDLVTSINGALPNHHPTVKQYSNIENIKEMGVVRNGELYRYEVDRVFIPSLFTYHTLFPTIAVFLSLSCSLFLYFRKKNDLAALMLGLFLCVASIGYLSAGGSARGDFIARTINSITFLQTPVIFSHFLYHYFKRFNIFLISKRLIHFLYLLNVVIVLISASFMIGEFGHLFVIARVVFLLVFSINLVLCLTVISMGYIRYKKTVYESVFKLLISGLSLVFLPFILLAAIPEIIWGQTFVSGELAAILLLILPVFLTYLVVANRLLDINFVTSRLQHYAVIALLPTLMFIFLLHFILLEATFGQRFQSVVIIYFGLIFTFYMKERLDYLIYPKLFKKFSYLQANLDRFAHDIGKVMTISELEHRILEEVKDVLPIKSSALFSIHKRDHSVLLRKGAEDNQIESIKKTILNEVDKFKVGYRMSFKDGMLITIGQNIQEYYILWIGVKQNYVDFNQDEKSWLKAMAHYTGIVYENLHLTHLKLQEIQESMHSQSAPPWILRLIFNLSEKERRNFAADLHDSVLQDQLLWFRKLKDALRDPTMPCEIRQKLKEIKEGFLDVIYQIRETCNNLRPPFLAERGLVSALQDLFEIVHLRSDYVIYFDADPVLGLDDEQTLAIYRIIQELLTNATKHAIATQVRITIENKGGDLNLRYEDNGIGFELGKLQRSTDHMGLTGISDRVLSFDGKINLHSSHGEGLSVELTIPLANKHKELIAQGESYD</sequence>
<dbReference type="SUPFAM" id="SSF50156">
    <property type="entry name" value="PDZ domain-like"/>
    <property type="match status" value="1"/>
</dbReference>
<feature type="transmembrane region" description="Helical" evidence="8">
    <location>
        <begin position="9"/>
        <end position="29"/>
    </location>
</feature>
<feature type="transmembrane region" description="Helical" evidence="8">
    <location>
        <begin position="145"/>
        <end position="164"/>
    </location>
</feature>
<dbReference type="InterPro" id="IPR011712">
    <property type="entry name" value="Sig_transdc_His_kin_sub3_dim/P"/>
</dbReference>
<dbReference type="EC" id="2.7.13.3" evidence="2"/>
<dbReference type="GO" id="GO:0005524">
    <property type="term" value="F:ATP binding"/>
    <property type="evidence" value="ECO:0007669"/>
    <property type="project" value="UniProtKB-KW"/>
</dbReference>
<dbReference type="GO" id="GO:0016020">
    <property type="term" value="C:membrane"/>
    <property type="evidence" value="ECO:0007669"/>
    <property type="project" value="InterPro"/>
</dbReference>
<feature type="transmembrane region" description="Helical" evidence="8">
    <location>
        <begin position="116"/>
        <end position="138"/>
    </location>
</feature>
<dbReference type="PROSITE" id="PS50109">
    <property type="entry name" value="HIS_KIN"/>
    <property type="match status" value="1"/>
</dbReference>
<evidence type="ECO:0000313" key="10">
    <source>
        <dbReference type="EMBL" id="RKD27103.1"/>
    </source>
</evidence>
<keyword evidence="4" id="KW-0547">Nucleotide-binding</keyword>
<reference evidence="10 11" key="1">
    <citation type="submission" date="2016-08" db="EMBL/GenBank/DDBJ databases">
        <title>Novel Firmicute Genomes.</title>
        <authorList>
            <person name="Poppleton D.I."/>
            <person name="Gribaldo S."/>
        </authorList>
    </citation>
    <scope>NUCLEOTIDE SEQUENCE [LARGE SCALE GENOMIC DNA]</scope>
    <source>
        <strain evidence="10 11">RAOx-1</strain>
    </source>
</reference>
<comment type="catalytic activity">
    <reaction evidence="1">
        <text>ATP + protein L-histidine = ADP + protein N-phospho-L-histidine.</text>
        <dbReference type="EC" id="2.7.13.3"/>
    </reaction>
</comment>
<dbReference type="PANTHER" id="PTHR24421">
    <property type="entry name" value="NITRATE/NITRITE SENSOR PROTEIN NARX-RELATED"/>
    <property type="match status" value="1"/>
</dbReference>
<feature type="transmembrane region" description="Helical" evidence="8">
    <location>
        <begin position="310"/>
        <end position="330"/>
    </location>
</feature>
<dbReference type="InterPro" id="IPR050482">
    <property type="entry name" value="Sensor_HK_TwoCompSys"/>
</dbReference>
<evidence type="ECO:0000259" key="9">
    <source>
        <dbReference type="PROSITE" id="PS50109"/>
    </source>
</evidence>
<dbReference type="GO" id="GO:0000155">
    <property type="term" value="F:phosphorelay sensor kinase activity"/>
    <property type="evidence" value="ECO:0007669"/>
    <property type="project" value="InterPro"/>
</dbReference>
<feature type="domain" description="Histidine kinase" evidence="9">
    <location>
        <begin position="680"/>
        <end position="770"/>
    </location>
</feature>
<protein>
    <recommendedName>
        <fullName evidence="2">histidine kinase</fullName>
        <ecNumber evidence="2">2.7.13.3</ecNumber>
    </recommendedName>
</protein>
<keyword evidence="8" id="KW-1133">Transmembrane helix</keyword>
<dbReference type="InterPro" id="IPR036034">
    <property type="entry name" value="PDZ_sf"/>
</dbReference>
<keyword evidence="3" id="KW-0808">Transferase</keyword>
<evidence type="ECO:0000256" key="8">
    <source>
        <dbReference type="SAM" id="Phobius"/>
    </source>
</evidence>
<evidence type="ECO:0000256" key="7">
    <source>
        <dbReference type="ARBA" id="ARBA00023012"/>
    </source>
</evidence>
<feature type="transmembrane region" description="Helical" evidence="8">
    <location>
        <begin position="274"/>
        <end position="298"/>
    </location>
</feature>
<feature type="transmembrane region" description="Helical" evidence="8">
    <location>
        <begin position="209"/>
        <end position="229"/>
    </location>
</feature>
<dbReference type="Pfam" id="PF07730">
    <property type="entry name" value="HisKA_3"/>
    <property type="match status" value="1"/>
</dbReference>